<comment type="caution">
    <text evidence="22">Lacks conserved residue(s) required for the propagation of feature annotation.</text>
</comment>
<feature type="domain" description="Ig-like" evidence="24">
    <location>
        <begin position="3356"/>
        <end position="3444"/>
    </location>
</feature>
<dbReference type="FunFam" id="2.60.40.10:FF:000503">
    <property type="entry name" value="Hemicentin 1"/>
    <property type="match status" value="1"/>
</dbReference>
<feature type="domain" description="Ig-like" evidence="24">
    <location>
        <begin position="2185"/>
        <end position="2274"/>
    </location>
</feature>
<feature type="domain" description="Ig-like" evidence="24">
    <location>
        <begin position="3998"/>
        <end position="4084"/>
    </location>
</feature>
<feature type="domain" description="Ig-like" evidence="24">
    <location>
        <begin position="3449"/>
        <end position="3535"/>
    </location>
</feature>
<feature type="domain" description="Ig-like" evidence="24">
    <location>
        <begin position="1434"/>
        <end position="1522"/>
    </location>
</feature>
<dbReference type="PANTHER" id="PTHR45080:SF28">
    <property type="entry name" value="HEMICENTIN-2"/>
    <property type="match status" value="1"/>
</dbReference>
<dbReference type="EMBL" id="VYZC01000015">
    <property type="protein sequence ID" value="NWS94362.1"/>
    <property type="molecule type" value="Genomic_DNA"/>
</dbReference>
<organism evidence="26 27">
    <name type="scientific">Mionectes macconnelli</name>
    <name type="common">McConnell's flycatcher</name>
    <dbReference type="NCBI Taxonomy" id="254557"/>
    <lineage>
        <taxon>Eukaryota</taxon>
        <taxon>Metazoa</taxon>
        <taxon>Chordata</taxon>
        <taxon>Craniata</taxon>
        <taxon>Vertebrata</taxon>
        <taxon>Euteleostomi</taxon>
        <taxon>Archelosauria</taxon>
        <taxon>Archosauria</taxon>
        <taxon>Dinosauria</taxon>
        <taxon>Saurischia</taxon>
        <taxon>Theropoda</taxon>
        <taxon>Coelurosauria</taxon>
        <taxon>Aves</taxon>
        <taxon>Neognathae</taxon>
        <taxon>Neoaves</taxon>
        <taxon>Telluraves</taxon>
        <taxon>Australaves</taxon>
        <taxon>Passeriformes</taxon>
        <taxon>Tyrannidae</taxon>
        <taxon>Mionectes</taxon>
    </lineage>
</organism>
<dbReference type="InterPro" id="IPR056861">
    <property type="entry name" value="HMCN1-like_VWA"/>
</dbReference>
<keyword evidence="10" id="KW-0132">Cell division</keyword>
<keyword evidence="15 22" id="KW-1015">Disulfide bond</keyword>
<feature type="domain" description="Ig-like" evidence="24">
    <location>
        <begin position="1807"/>
        <end position="1892"/>
    </location>
</feature>
<dbReference type="PANTHER" id="PTHR45080">
    <property type="entry name" value="CONTACTIN 5"/>
    <property type="match status" value="1"/>
</dbReference>
<dbReference type="FunFam" id="2.60.40.10:FF:000279">
    <property type="entry name" value="Hemicentin 1"/>
    <property type="match status" value="1"/>
</dbReference>
<dbReference type="InterPro" id="IPR036383">
    <property type="entry name" value="TSP1_rpt_sf"/>
</dbReference>
<feature type="domain" description="EGF-like" evidence="23">
    <location>
        <begin position="5027"/>
        <end position="5066"/>
    </location>
</feature>
<evidence type="ECO:0000256" key="14">
    <source>
        <dbReference type="ARBA" id="ARBA00022949"/>
    </source>
</evidence>
<dbReference type="Pfam" id="PF25106">
    <property type="entry name" value="VWA_4"/>
    <property type="match status" value="1"/>
</dbReference>
<dbReference type="CDD" id="cd00054">
    <property type="entry name" value="EGF_CA"/>
    <property type="match status" value="8"/>
</dbReference>
<comment type="caution">
    <text evidence="26">The sequence shown here is derived from an EMBL/GenBank/DDBJ whole genome shotgun (WGS) entry which is preliminary data.</text>
</comment>
<dbReference type="FunFam" id="2.60.40.10:FF:000130">
    <property type="entry name" value="Hemicentin 1"/>
    <property type="match status" value="15"/>
</dbReference>
<keyword evidence="27" id="KW-1185">Reference proteome</keyword>
<comment type="function">
    <text evidence="19">Involved in transforming growth factor beta-mediated rearrangement of the podocyte cytoskeleton which includes reduction of F-actin fibers and broadening, flattening and elongation of podocytes. Plays a role in basement membrane organization. May promote cleavage furrow maturation during cytokinesis in preimplantation embryos. May play a role in the architecture of adhesive and flexible epithelial cell junctions. May play a role during myocardial remodeling by imparting an effect on cardiac fibroblast migration.</text>
</comment>
<feature type="domain" description="Ig-like" evidence="24">
    <location>
        <begin position="4180"/>
        <end position="4261"/>
    </location>
</feature>
<feature type="domain" description="Ig-like" evidence="24">
    <location>
        <begin position="408"/>
        <end position="495"/>
    </location>
</feature>
<evidence type="ECO:0000256" key="13">
    <source>
        <dbReference type="ARBA" id="ARBA00022837"/>
    </source>
</evidence>
<dbReference type="InterPro" id="IPR056475">
    <property type="entry name" value="GBD_Hemicentin/VWA7"/>
</dbReference>
<dbReference type="FunFam" id="2.60.40.10:FF:000708">
    <property type="entry name" value="Hemicentin 1"/>
    <property type="match status" value="1"/>
</dbReference>
<evidence type="ECO:0000259" key="24">
    <source>
        <dbReference type="PROSITE" id="PS50835"/>
    </source>
</evidence>
<feature type="domain" description="Ig-like" evidence="24">
    <location>
        <begin position="1714"/>
        <end position="1802"/>
    </location>
</feature>
<dbReference type="SMART" id="SM00408">
    <property type="entry name" value="IGc2"/>
    <property type="match status" value="44"/>
</dbReference>
<dbReference type="PROSITE" id="PS00010">
    <property type="entry name" value="ASX_HYDROXYL"/>
    <property type="match status" value="5"/>
</dbReference>
<feature type="domain" description="Ig-like" evidence="24">
    <location>
        <begin position="2090"/>
        <end position="2180"/>
    </location>
</feature>
<feature type="domain" description="Ig-like" evidence="24">
    <location>
        <begin position="2784"/>
        <end position="2874"/>
    </location>
</feature>
<feature type="domain" description="Ig-like" evidence="24">
    <location>
        <begin position="319"/>
        <end position="405"/>
    </location>
</feature>
<dbReference type="FunFam" id="2.60.40.10:FF:000890">
    <property type="entry name" value="Hemicentin 1"/>
    <property type="match status" value="1"/>
</dbReference>
<dbReference type="FunFam" id="2.60.40.10:FF:000739">
    <property type="entry name" value="Hemicentin 1"/>
    <property type="match status" value="1"/>
</dbReference>
<feature type="domain" description="EGF-like" evidence="23">
    <location>
        <begin position="5112"/>
        <end position="5149"/>
    </location>
</feature>
<feature type="domain" description="Ig-like" evidence="24">
    <location>
        <begin position="1247"/>
        <end position="1335"/>
    </location>
</feature>
<dbReference type="FunFam" id="2.60.40.10:FF:000594">
    <property type="entry name" value="Hemicentin 1"/>
    <property type="match status" value="1"/>
</dbReference>
<dbReference type="Gene3D" id="2.40.155.10">
    <property type="entry name" value="Green fluorescent protein"/>
    <property type="match status" value="1"/>
</dbReference>
<dbReference type="InterPro" id="IPR013106">
    <property type="entry name" value="Ig_V-set"/>
</dbReference>
<dbReference type="SUPFAM" id="SSF57184">
    <property type="entry name" value="Growth factor receptor domain"/>
    <property type="match status" value="3"/>
</dbReference>
<evidence type="ECO:0000256" key="11">
    <source>
        <dbReference type="ARBA" id="ARBA00022729"/>
    </source>
</evidence>
<evidence type="ECO:0000259" key="25">
    <source>
        <dbReference type="PROSITE" id="PS50993"/>
    </source>
</evidence>
<dbReference type="FunFam" id="2.10.25.10:FF:000210">
    <property type="entry name" value="Hemicentin 1"/>
    <property type="match status" value="1"/>
</dbReference>
<dbReference type="InterPro" id="IPR026823">
    <property type="entry name" value="cEGF"/>
</dbReference>
<dbReference type="Pfam" id="PF23560">
    <property type="entry name" value="GBD_Hemicentin"/>
    <property type="match status" value="1"/>
</dbReference>
<feature type="domain" description="Ig-like" evidence="24">
    <location>
        <begin position="1526"/>
        <end position="1616"/>
    </location>
</feature>
<dbReference type="FunFam" id="2.40.155.10:FF:000002">
    <property type="entry name" value="Hemicentin 1"/>
    <property type="match status" value="1"/>
</dbReference>
<feature type="domain" description="Ig-like" evidence="24">
    <location>
        <begin position="1059"/>
        <end position="1143"/>
    </location>
</feature>
<dbReference type="GO" id="GO:0051301">
    <property type="term" value="P:cell division"/>
    <property type="evidence" value="ECO:0007669"/>
    <property type="project" value="UniProtKB-KW"/>
</dbReference>
<dbReference type="PROSITE" id="PS01186">
    <property type="entry name" value="EGF_2"/>
    <property type="match status" value="2"/>
</dbReference>
<dbReference type="GO" id="GO:0050808">
    <property type="term" value="P:synapse organization"/>
    <property type="evidence" value="ECO:0007669"/>
    <property type="project" value="TreeGrafter"/>
</dbReference>
<feature type="domain" description="Ig-like" evidence="24">
    <location>
        <begin position="500"/>
        <end position="585"/>
    </location>
</feature>
<dbReference type="GO" id="GO:0008046">
    <property type="term" value="F:axon guidance receptor activity"/>
    <property type="evidence" value="ECO:0007669"/>
    <property type="project" value="TreeGrafter"/>
</dbReference>
<feature type="domain" description="Ig-like" evidence="24">
    <location>
        <begin position="1620"/>
        <end position="1709"/>
    </location>
</feature>
<dbReference type="FunFam" id="2.20.100.10:FF:000002">
    <property type="entry name" value="Unc-5 netrin receptor C"/>
    <property type="match status" value="1"/>
</dbReference>
<dbReference type="PROSITE" id="PS50835">
    <property type="entry name" value="IG_LIKE"/>
    <property type="match status" value="43"/>
</dbReference>
<evidence type="ECO:0000256" key="7">
    <source>
        <dbReference type="ARBA" id="ARBA00022530"/>
    </source>
</evidence>
<dbReference type="PROSITE" id="PS50993">
    <property type="entry name" value="NIDOGEN_G2"/>
    <property type="match status" value="1"/>
</dbReference>
<feature type="domain" description="Ig-like" evidence="24">
    <location>
        <begin position="779"/>
        <end position="865"/>
    </location>
</feature>
<evidence type="ECO:0000256" key="18">
    <source>
        <dbReference type="ARBA" id="ARBA00023319"/>
    </source>
</evidence>
<feature type="domain" description="Ig-like" evidence="24">
    <location>
        <begin position="2562"/>
        <end position="2672"/>
    </location>
</feature>
<feature type="domain" description="Ig-like" evidence="24">
    <location>
        <begin position="2677"/>
        <end position="2775"/>
    </location>
</feature>
<dbReference type="InterPro" id="IPR000152">
    <property type="entry name" value="EGF-type_Asp/Asn_hydroxyl_site"/>
</dbReference>
<keyword evidence="16" id="KW-0325">Glycoprotein</keyword>
<dbReference type="FunFam" id="2.10.25.10:FF:000010">
    <property type="entry name" value="Pro-epidermal growth factor"/>
    <property type="match status" value="1"/>
</dbReference>
<dbReference type="FunFam" id="2.60.40.10:FF:000990">
    <property type="entry name" value="Hemicentin 1"/>
    <property type="match status" value="1"/>
</dbReference>
<dbReference type="FunFam" id="2.60.40.10:FF:000750">
    <property type="entry name" value="Hemicentin 1"/>
    <property type="match status" value="1"/>
</dbReference>
<evidence type="ECO:0000256" key="20">
    <source>
        <dbReference type="ARBA" id="ARBA00072385"/>
    </source>
</evidence>
<keyword evidence="9" id="KW-0716">Sensory transduction</keyword>
<feature type="domain" description="Ig-like" evidence="24">
    <location>
        <begin position="3907"/>
        <end position="3996"/>
    </location>
</feature>
<dbReference type="GO" id="GO:0005737">
    <property type="term" value="C:cytoplasm"/>
    <property type="evidence" value="ECO:0007669"/>
    <property type="project" value="UniProtKB-SubCell"/>
</dbReference>
<gene>
    <name evidence="26" type="primary">Hmcn1</name>
    <name evidence="26" type="ORF">MIOMAC_R11946</name>
</gene>
<dbReference type="FunFam" id="2.60.40.10:FF:001075">
    <property type="entry name" value="Hemicentin 1"/>
    <property type="match status" value="1"/>
</dbReference>
<dbReference type="SUPFAM" id="SSF48726">
    <property type="entry name" value="Immunoglobulin"/>
    <property type="match status" value="44"/>
</dbReference>
<feature type="domain" description="EGF-like" evidence="23">
    <location>
        <begin position="5352"/>
        <end position="5391"/>
    </location>
</feature>
<dbReference type="Proteomes" id="UP000525714">
    <property type="component" value="Unassembled WGS sequence"/>
</dbReference>
<dbReference type="InterPro" id="IPR000884">
    <property type="entry name" value="TSP1_rpt"/>
</dbReference>
<feature type="domain" description="Ig-like" evidence="24">
    <location>
        <begin position="3540"/>
        <end position="3628"/>
    </location>
</feature>
<keyword evidence="17" id="KW-0131">Cell cycle</keyword>
<proteinExistence type="predicted"/>
<dbReference type="SMART" id="SM00409">
    <property type="entry name" value="IG"/>
    <property type="match status" value="44"/>
</dbReference>
<dbReference type="FunFam" id="2.60.40.10:FF:000032">
    <property type="entry name" value="palladin isoform X1"/>
    <property type="match status" value="2"/>
</dbReference>
<feature type="domain" description="Ig-like" evidence="24">
    <location>
        <begin position="3633"/>
        <end position="3719"/>
    </location>
</feature>
<keyword evidence="7" id="KW-0272">Extracellular matrix</keyword>
<dbReference type="Pfam" id="PF00090">
    <property type="entry name" value="TSP_1"/>
    <property type="match status" value="6"/>
</dbReference>
<dbReference type="InterPro" id="IPR050958">
    <property type="entry name" value="Cell_Adh-Cytoskel_Orgn"/>
</dbReference>
<dbReference type="FunFam" id="2.60.40.10:FF:000824">
    <property type="entry name" value="Hemicentin 1"/>
    <property type="match status" value="1"/>
</dbReference>
<keyword evidence="12" id="KW-0677">Repeat</keyword>
<feature type="domain" description="Ig-like" evidence="24">
    <location>
        <begin position="1340"/>
        <end position="1429"/>
    </location>
</feature>
<evidence type="ECO:0000313" key="27">
    <source>
        <dbReference type="Proteomes" id="UP000525714"/>
    </source>
</evidence>
<evidence type="ECO:0000256" key="19">
    <source>
        <dbReference type="ARBA" id="ARBA00053381"/>
    </source>
</evidence>
<feature type="domain" description="EGF-like" evidence="23">
    <location>
        <begin position="5192"/>
        <end position="5230"/>
    </location>
</feature>
<dbReference type="InterPro" id="IPR000742">
    <property type="entry name" value="EGF"/>
</dbReference>
<dbReference type="SMART" id="SM00682">
    <property type="entry name" value="G2F"/>
    <property type="match status" value="1"/>
</dbReference>
<dbReference type="Pfam" id="PF07645">
    <property type="entry name" value="EGF_CA"/>
    <property type="match status" value="4"/>
</dbReference>
<dbReference type="FunFam" id="2.60.40.10:FF:000186">
    <property type="entry name" value="Hemicentin 1"/>
    <property type="match status" value="5"/>
</dbReference>
<dbReference type="Pfam" id="PF07474">
    <property type="entry name" value="G2F"/>
    <property type="match status" value="1"/>
</dbReference>
<dbReference type="InterPro" id="IPR049883">
    <property type="entry name" value="NOTCH1_EGF-like"/>
</dbReference>
<keyword evidence="18" id="KW-0393">Immunoglobulin domain</keyword>
<dbReference type="FunFam" id="2.60.40.10:FF:000706">
    <property type="entry name" value="Hemicentin 1"/>
    <property type="match status" value="1"/>
</dbReference>
<comment type="subcellular location">
    <subcellularLocation>
        <location evidence="1">Cell junction</location>
    </subcellularLocation>
    <subcellularLocation>
        <location evidence="4">Cleavage furrow</location>
    </subcellularLocation>
    <subcellularLocation>
        <location evidence="2">Cytoplasm</location>
    </subcellularLocation>
    <subcellularLocation>
        <location evidence="3">Secreted</location>
        <location evidence="3">Extracellular space</location>
        <location evidence="3">Extracellular matrix</location>
    </subcellularLocation>
</comment>
<dbReference type="FunFam" id="2.60.40.10:FF:000699">
    <property type="entry name" value="Hemicentin 1"/>
    <property type="match status" value="1"/>
</dbReference>
<feature type="disulfide bond" evidence="22">
    <location>
        <begin position="5116"/>
        <end position="5126"/>
    </location>
</feature>
<dbReference type="FunFam" id="2.60.40.10:FF:001131">
    <property type="entry name" value="Hemicentin 1"/>
    <property type="match status" value="1"/>
</dbReference>
<feature type="domain" description="Ig-like" evidence="24">
    <location>
        <begin position="4268"/>
        <end position="4355"/>
    </location>
</feature>
<evidence type="ECO:0000256" key="10">
    <source>
        <dbReference type="ARBA" id="ARBA00022618"/>
    </source>
</evidence>
<dbReference type="PROSITE" id="PS01187">
    <property type="entry name" value="EGF_CA"/>
    <property type="match status" value="3"/>
</dbReference>
<feature type="domain" description="Ig-like" evidence="24">
    <location>
        <begin position="681"/>
        <end position="772"/>
    </location>
</feature>
<feature type="domain" description="Ig-like" evidence="24">
    <location>
        <begin position="3724"/>
        <end position="3812"/>
    </location>
</feature>
<dbReference type="SMART" id="SM00181">
    <property type="entry name" value="EGF"/>
    <property type="match status" value="8"/>
</dbReference>
<protein>
    <recommendedName>
        <fullName evidence="20">Hemicentin-1</fullName>
    </recommendedName>
    <alternativeName>
        <fullName evidence="21">Fibulin-6</fullName>
    </alternativeName>
</protein>
<keyword evidence="5" id="KW-0963">Cytoplasm</keyword>
<evidence type="ECO:0000256" key="3">
    <source>
        <dbReference type="ARBA" id="ARBA00004498"/>
    </source>
</evidence>
<evidence type="ECO:0000256" key="4">
    <source>
        <dbReference type="ARBA" id="ARBA00004626"/>
    </source>
</evidence>
<dbReference type="Pfam" id="PF13927">
    <property type="entry name" value="Ig_3"/>
    <property type="match status" value="8"/>
</dbReference>
<dbReference type="InterPro" id="IPR003598">
    <property type="entry name" value="Ig_sub2"/>
</dbReference>
<feature type="domain" description="Ig-like" evidence="24">
    <location>
        <begin position="2466"/>
        <end position="2557"/>
    </location>
</feature>
<feature type="disulfide bond" evidence="22">
    <location>
        <begin position="5356"/>
        <end position="5366"/>
    </location>
</feature>
<sequence length="5555" mass="596513">QGGGDCPEMSIGAIKIALEISLPGSFIYVFTDARSKDYRLTHEVLQLIQQKQSQVVFVLTGDCDDRDHIGYKVYEEIASTSSGQVFHLDKKQVNEVLKWVEEAVQASKVHLLSTDHLSMAVNTWQIPFDPSLKEVTVSLSGPSPAIEIHDPLGKWLGKGSGLNELLNIHNSAKVVNVKDPEPGTWTIKTSSSGRHSVRITGLSTIDFRSGFSRKPTLDFKKTSSRPVQGIPTFVLLNTTGIVLPARVDRLELLSITGELLKTLPVKYYPDRKPYGLWNVSDFIPPDEAFFVKITGYDKDDYLFQRVSSVSFSSVTPDAPKVTMPMKTPGYYLQPASVPCHVESLIPFTQRFTRNGAKLGVDQFFKESSSMSWDIAQVTVSDEGFYECVASSSAGTGRAQTFLDVSEPPPVIRAAHNVTVQPGEGAILTCLVLSSGRYNLTWQRAGRDPRRDEPGRVRLLANLSLEVRPARLSDSGTYSCTAANEGGSATAAVFLSVQEPPRLVISPKNQTFTEGSEVSIRCSATGHPKPTVVWTHNDMFISGSSRYRLTPEGTLIIRKSIPKDAGIYGCLASNSAGTDKQTSTLTYIERPTLTIVQSEILVGLGDTTVMECKTTGIPAPQVKWFKGDLELRASAFLIIDPHRGLLRIQETQDLDAGDYTCVASNAAGRASGKITLDVGSPPVFTQEPSDESADLGSNLTLPCYVQGYPEPRVTWRRLDGTPLFSRPFTASATSQLRTGALTIHNLWVSDEGIYICEAENQFGRIQSRPATVTVTGLVTPLIGASPATANVIEGQQLTLPCVLLAGNPIPDRRWIKNNVVLVPNPYVSVRSDGSLHLERVRLQDGGDYTCMASNVAGTSNKTTAVNVYVLPVIQHGQQIFSTIEGIPVTLPCKASGVPKPSIAWSKKGEVILPSNVRFSAGSDGSLSVVSPGGEDSGEYTCSATNAAGHATRKVQLTVYVKPRVSRPGDQQGNAPIEVSVTAGEDVTLPCEVKSLPPPIITWAREMQLISPFSPRHAFLPSGSMKISETQVSDSGMYLCVATNIAGNVTQSVRLSVHVPPRIQRGPRVLKVQAGHSVELPCSAQGVPAPSVAWFRGRSAVPVGGGQFVLGLDGALAISSVQPPEAGTYTCVASNAAGSDTVELTLHVQESPSIEDLDPPYNSPFQERVANQRMAFPCPARGVPKPAIKWLHNGRELTGREPGISVLEDGTLLVIAAVTPPDSGDYVCVATNEAGSTERKYSLKVNVPPEIRDQEKVTNTSVVVHHPVSLFCEVTGNPFPVISWYKEDIQVVESSAVQILHNGKILKLLKAATEDAGQYSCKAINVAGSSEKLFNLDILVPPSIIGADTPGEVAVILSQEISLECRAKGFPVPNIHWFKDGKPLFLGDPSVELLDRDQVLHIKSVRRGDKGRYQCSATNTAGKQVKEVKLVVHVPPSIKGGNVTMEVSALLNNLITLECEAKGIPVPTITWYKDGHPIISSPQALYVDRGQFLQVPHARVSDSARYTCRVSSVAGTAEKVFHVDVYVPPVIEGDADTAQSRQVVAGNSLTLECNAAGNPPPLLTWLKEGVPVQASDRLRVLAGGRRLEILNTVEADRGQYWCVATSIAGEQEIKYEVEVLVPPFVEGGDELLDYIVILHSPLELDCIATGSPSPTITWLKDGHPAEEGAGHKILSEGQKLVISQAEVSDTGRYKCVAANKAGEHGKEFDVTVHVPPTIKSAGPSERAVVIHKPVTLQCIASGIPSPSITWLKDGQPVNTARGNLRLESSGRALQVGSALPQDAAQYTCVATNAAGEAQQHLRLHVHEPPSLEDAGKVLNETVVVNNPIHLECRASGNPLPAISWFKDGRALGVAAVRGRGRTLLIEAAQISDSGLYRCLAANTAGSAELLYSLQVHGECEPGNPGSWCLAQSRTLGGGWGAGRWWEAMVIQVFNFEMEANSVKCEQGELRCVMNMLQVLSGGRVLALPSAQISDTGTYTCVAVNAAGESQRDTELRVLVPPDIVGEEQNVSVLVNQALELLCQSNAIPPPVLSWLKDGRPLLKKPGLSLSEDGSVLKIEGAQVQDTGRYTCQATNVAGKTEKNYNVNIWVSPSISGSDDSSQLTVTEGNLISLICESSGIPPPSLTWKKNGSPLVPEVSGRVRVLSGGRQLQIAVADKSDAASYTCIASNVAGSAQKEYSLQVYIRPTILNSGPRAAEVVVTQGSAVSLACEAQGVPEPALRWLKDGRPLAGSRDVLLLRGGRVLRLQRAQLADTGHYLCVASNAAGLADSKYHLSVHVPPSIAGYLQMPENISIVEKNPISLVCEASGIPLPAITWLKDGWPVTLNNSVRILSGGQTLRLSHTGAADAGRYTCVLTNAVGEASKDFQLSVLVPPAIVGENKVEDVKVKEKHRVTLTCEVTGNPVPQISWLKDGQPVPEDGDHRVLPGGHLLQIFNAQVTDTGRYTCMASNAAGDRSKTYSLNVLVAPSIVGADSQGNAESVTVILNSPTSLLCEAYSYPPATVTWLKDGNPLESNRNIRILPGGRTLQILSAQEDSAGTYTCTATNEAGETSKDYEVKVHIPPTITRGDVSGTGLSPKEVKVKVNHNLTLECEAQAVPAAAISWYKDGQASHKLPSFPRGFCADTPLKADDRILIQAGGQTLHIREAQVSDTGRYTCLASNIAGEDELEFDVNIQVPPSFQKSYREWEAGNTVDAGRVGESKDVIVNNPLSLYCETNAVPPPVLTWYKDGSALSSSDKVLILPGGCRVLQIPRAQLGDAGTYTCVAENEAGQDSIHYHVHVLFPPSISGAEGDLPEEVTVLVTKVAVMDCVPSGSPSPTITWQKDGQLLPEDDKHTFLSGGRRLQILNSQITDTGRYVCIAENTAGSAKKYFNLNVHVPPSVVGTNPENLTVVVNNFISLTCEVTGFPPPDLSWLKNGKPLSSNSNTFIVPGARTLQIPRARLPDDGEYTCIARNQAGESQKKSFLTVLVPPSIKDPSGASLTVLNVRVGTPVTLDCESNAIPPPVITWYKNKLSISESAHVEILADGQTLQIKGAEVSDTGQYVCRAINIAGRDDKNFHLNVYVPPSIEGPEQESVSESISNPVTFVCDATGIPPPTLVWLKNGKPIENSDSLDFHILSGGSKLQIAHSQLLDSGTYTCVASNVEGKAQKTYVLSIQVPPNIVGSEMPSEVSVLLGESIQLVCSAQGVPTPNLQWLKDGKAVTGILNKLTVLCDAPCRVTPDGSTLNISRALSSDTGKYTCVATNPAGEEDRIFNLNVYVPPTIANSKAEAEELTALLDTSLNIECTASGTPSPQLHWLKNGLPLSVSSQIRLQSAGQVLRLARVQISDTGVYTCVASNRAGVDNKHYNLQVFVPPSLDNAGGTEEVTVLRGSAAAMECLTDGTPAPSMAWFKDGHPLGLGARLTSSNQGMVLHLLRAEPGDTGKYTCVASNAAGDTSKHFVLSVLEPPHINGSDEPEEFSVIVNNPLELLCVSSGIPVPKISWMKDGRPLLQTDNVHVLREALRITSAQVEDTGRYTCLASSPAGDDDKEYLVRVHVPPNIAGTSGPQDLSVLQNRQVILECKSDAVPPPTISWLKNGALLEGTPRVRILSGGRYLQINNADLGDTASYTCVARNVAGEVTREFLLTVHVAPTIRSGPQTAVVHINASALLECAAQGVPAPRVTWRKDGAVFTGNNTRYSLLEDGSLHIHSAQVADTGRYVCMATNSAGTERRRIDLQVLVPPTIAPGQTNITVTVNVQTTLPCETTGIPRPAISWKKNGHLLSVDQNQNTYRLLSSGSLVIISPTVDDTAVYECSVSNDAGEDQRAVELTVQVPPSIADEATDLLVTKLSSVLISCTASGVPVPSLHWTKNGINLLPRGDGYRILSSGAVEMPSAQLAHAGRYTCVAQNAAGTAHRHVTLHVQEPPVIQAQPGALDVIVSNPIVLPCEATGTPQPVITWQKEGINIITSGSSYTVLPSGSLQIARAAVEDAGTYMCVAQNPAGTALGKIKLKVQVPAVIKSHPKEYVVPVDQSVTLRCEAEGSPAPEVSWHKDGQQILESLRRRVLSTGALQIVFVQPGDSGRYTCTATNPAGSSSSSTELTVHIPPRIRSTDTQYSVAEDSQAVLSCVADGIPAPTISWKKGNMLLTEMVGKYRTMPGGDLVLDNVVPEDSGSYTCVAANAAGEDTHTVTLTVHVLPTFTELPGDVALTKGEQLRLTCKAAGIPVPKITWTFNNNIIPAQYDDVRGHSELLIDRVSKDDSGTYVCTAENTVGSVKAIGFVYVKEPPVFKGDFHSSRVEPLGGNAMLNCEVRGDPPPTIQWSKKGVGVQISNRIQQLINGSLAIYGTVNDDAGDYKCVATNEAGVVERSLTLTLQSPPVITVEPVGTVVDAGATALLHCQARGEPAPAIGWSRQGQPVVGDDRVTVLSNGSLRVAAARREDTAQYECVARNLLGSVLITAPLTVQVHGGFSSWLEWRACSVTCGQGLQERVRQCNNPLPANGGRSCEEPHIDVRSCHNRPCPVDGSWSEWGPWEECSKSCGHGNRTRSRTCSAPLAQHGGEPCKGSAVESVMCNVRPCPVAGEWSPWLPWGPCSETCGQGTQSRARLCASPAPAHGGQRCRGPDTQLQLCQRRRCPVDGKWAPWSSWSACSMSCGGGSRQRTRLCSDPAPQFGGHKCEGSDVQMDFCNSDPCPIHGNWGPWSSWGTCSRTCSGGQTRRYRSCDNPRPASGGRGCAGPDVQSQRCSTDPCPVDGNWGQWQPWSPCSASCGGGEQGRVRVCSSPAPSNRGRPCPGDSSQISRCNTQACPGGPARARGSIIGNINDVEFGIAILNATVMDSPGSDTRVVQAKITNVPRSIGPAMRKLISILSPVYWTTAKEIGEAMNGFTLTDAVFKRETQVEFATGEILRLTHVARGLDSDGALLLDVVVSGHVLQLPALADVNVKDYTEDYIQTGPGQLYAHSTRLFTVDGVSVPYTWNHTITYDYSKGKMPFLVETLHASSIAAEYNTLEEAVAFKIQASIAKGDRSNQCPAGFGLDSSGPYCSDEDECAMGNPCSHTCHNTVGSYYCSCPKGLAISADGRTCQDIDECALGGNSCHPGQDCENVMGSFRCVVQCGSGFRRTADGFGCQDVNECQESNSCHQRCFNTIGSFHCGCDPGFQLKGRKCVDVNECRQNVCRPDQLCKNTRGGYKCIDLCPSGMTKAENGTCIDVDECRAGTHQCRPPQLCENTWGSYRCLCPRGFRPQGTARPCVDINECEQVPKPCAFQCTNTPGSFKCLCAPGQQLLGDGKSCAGLERLPNSGAYYSSYNYAQFSPGRDNQQQQHYRRHSSNLYSSFSEYRNSRIPFSRTRRNVRETCPEGYEARNDRCVDIDECESRDTCQHECRNTLGSFQCACPSGYRLMANGKTCQDIDECLEQNINCGSNQMCFNMRGSYQCIDTPCPPNYQREPLSGFCLKNCPANDLECDLSTYALEYKLLSLPFGIAAGQDLIRLVAYTHEQVVHPWTTFSMAEEDPAVPFALRGENLKGVVYTRRALREPRTYRMGVRALSYGADGSLEYQTTFIVYIAVSAYPY</sequence>
<evidence type="ECO:0000256" key="5">
    <source>
        <dbReference type="ARBA" id="ARBA00022490"/>
    </source>
</evidence>
<dbReference type="InterPro" id="IPR036465">
    <property type="entry name" value="vWFA_dom_sf"/>
</dbReference>
<dbReference type="InterPro" id="IPR006605">
    <property type="entry name" value="G2_nidogen/fibulin_G2F"/>
</dbReference>
<dbReference type="FunFam" id="2.20.100.10:FF:000067">
    <property type="entry name" value="Hemicentin 1"/>
    <property type="match status" value="1"/>
</dbReference>
<feature type="domain" description="Ig-like" evidence="24">
    <location>
        <begin position="4089"/>
        <end position="4175"/>
    </location>
</feature>
<dbReference type="FunFam" id="2.10.25.10:FF:000352">
    <property type="entry name" value="Hemicentin 1"/>
    <property type="match status" value="1"/>
</dbReference>
<evidence type="ECO:0000256" key="15">
    <source>
        <dbReference type="ARBA" id="ARBA00023157"/>
    </source>
</evidence>
<feature type="domain" description="Ig-like" evidence="24">
    <location>
        <begin position="870"/>
        <end position="956"/>
    </location>
</feature>
<evidence type="ECO:0000256" key="9">
    <source>
        <dbReference type="ARBA" id="ARBA00022606"/>
    </source>
</evidence>
<feature type="domain" description="Ig-like" evidence="24">
    <location>
        <begin position="1999"/>
        <end position="2085"/>
    </location>
</feature>
<feature type="domain" description="Ig-like" evidence="24">
    <location>
        <begin position="590"/>
        <end position="674"/>
    </location>
</feature>
<feature type="domain" description="Ig-like" evidence="24">
    <location>
        <begin position="961"/>
        <end position="1054"/>
    </location>
</feature>
<dbReference type="CDD" id="cd00096">
    <property type="entry name" value="Ig"/>
    <property type="match status" value="8"/>
</dbReference>
<feature type="domain" description="Ig-like" evidence="24">
    <location>
        <begin position="2879"/>
        <end position="2966"/>
    </location>
</feature>
<dbReference type="FunFam" id="2.10.25.10:FF:000238">
    <property type="entry name" value="Hemicentin 1"/>
    <property type="match status" value="1"/>
</dbReference>
<feature type="non-terminal residue" evidence="26">
    <location>
        <position position="5555"/>
    </location>
</feature>
<dbReference type="PROSITE" id="PS50026">
    <property type="entry name" value="EGF_3"/>
    <property type="match status" value="4"/>
</dbReference>
<dbReference type="GO" id="GO:0007156">
    <property type="term" value="P:homophilic cell adhesion via plasma membrane adhesion molecules"/>
    <property type="evidence" value="ECO:0007669"/>
    <property type="project" value="TreeGrafter"/>
</dbReference>
<evidence type="ECO:0000313" key="26">
    <source>
        <dbReference type="EMBL" id="NWS94362.1"/>
    </source>
</evidence>
<dbReference type="InterPro" id="IPR003599">
    <property type="entry name" value="Ig_sub"/>
</dbReference>
<evidence type="ECO:0000256" key="12">
    <source>
        <dbReference type="ARBA" id="ARBA00022737"/>
    </source>
</evidence>
<dbReference type="SMART" id="SM00179">
    <property type="entry name" value="EGF_CA"/>
    <property type="match status" value="8"/>
</dbReference>
<feature type="domain" description="Ig-like" evidence="24">
    <location>
        <begin position="3262"/>
        <end position="3351"/>
    </location>
</feature>
<evidence type="ECO:0000256" key="17">
    <source>
        <dbReference type="ARBA" id="ARBA00023306"/>
    </source>
</evidence>
<dbReference type="InterPro" id="IPR036179">
    <property type="entry name" value="Ig-like_dom_sf"/>
</dbReference>
<evidence type="ECO:0000256" key="16">
    <source>
        <dbReference type="ARBA" id="ARBA00023180"/>
    </source>
</evidence>
<dbReference type="FunFam" id="2.10.25.10:FF:000385">
    <property type="entry name" value="Hemicentin 1"/>
    <property type="match status" value="1"/>
</dbReference>
<dbReference type="InterPro" id="IPR018097">
    <property type="entry name" value="EGF_Ca-bd_CS"/>
</dbReference>
<evidence type="ECO:0000259" key="23">
    <source>
        <dbReference type="PROSITE" id="PS50026"/>
    </source>
</evidence>
<evidence type="ECO:0000256" key="1">
    <source>
        <dbReference type="ARBA" id="ARBA00004282"/>
    </source>
</evidence>
<dbReference type="GO" id="GO:0030424">
    <property type="term" value="C:axon"/>
    <property type="evidence" value="ECO:0007669"/>
    <property type="project" value="TreeGrafter"/>
</dbReference>
<dbReference type="InterPro" id="IPR013098">
    <property type="entry name" value="Ig_I-set"/>
</dbReference>
<dbReference type="InterPro" id="IPR013783">
    <property type="entry name" value="Ig-like_fold"/>
</dbReference>
<dbReference type="InterPro" id="IPR009017">
    <property type="entry name" value="GFP"/>
</dbReference>
<dbReference type="CDD" id="cd00255">
    <property type="entry name" value="nidG2"/>
    <property type="match status" value="1"/>
</dbReference>
<dbReference type="SUPFAM" id="SSF54511">
    <property type="entry name" value="GFP-like"/>
    <property type="match status" value="1"/>
</dbReference>
<dbReference type="FunFam" id="2.10.25.10:FF:000008">
    <property type="entry name" value="Signal peptide, CUB domain, EGF-like 2"/>
    <property type="match status" value="1"/>
</dbReference>
<feature type="domain" description="Ig-like" evidence="24">
    <location>
        <begin position="2279"/>
        <end position="2368"/>
    </location>
</feature>
<dbReference type="SUPFAM" id="SSF82895">
    <property type="entry name" value="TSP-1 type 1 repeat"/>
    <property type="match status" value="6"/>
</dbReference>
<feature type="domain" description="Nidogen G2 beta-barrel" evidence="25">
    <location>
        <begin position="4791"/>
        <end position="5013"/>
    </location>
</feature>
<dbReference type="Gene3D" id="2.60.40.10">
    <property type="entry name" value="Immunoglobulins"/>
    <property type="match status" value="44"/>
</dbReference>
<dbReference type="FunFam" id="2.60.40.10:FF:000285">
    <property type="entry name" value="Hemicentin 1"/>
    <property type="match status" value="4"/>
</dbReference>
<evidence type="ECO:0000256" key="8">
    <source>
        <dbReference type="ARBA" id="ARBA00022536"/>
    </source>
</evidence>
<feature type="disulfide bond" evidence="22">
    <location>
        <begin position="5031"/>
        <end position="5041"/>
    </location>
</feature>
<evidence type="ECO:0000256" key="2">
    <source>
        <dbReference type="ARBA" id="ARBA00004496"/>
    </source>
</evidence>
<accession>A0A7K5JM93</accession>
<dbReference type="InterPro" id="IPR009030">
    <property type="entry name" value="Growth_fac_rcpt_cys_sf"/>
</dbReference>
<feature type="domain" description="Ig-like" evidence="24">
    <location>
        <begin position="1150"/>
        <end position="1242"/>
    </location>
</feature>
<dbReference type="GO" id="GO:0070161">
    <property type="term" value="C:anchoring junction"/>
    <property type="evidence" value="ECO:0007669"/>
    <property type="project" value="UniProtKB-SubCell"/>
</dbReference>
<name>A0A7K5JM93_9TYRA</name>
<evidence type="ECO:0000256" key="22">
    <source>
        <dbReference type="PROSITE-ProRule" id="PRU00076"/>
    </source>
</evidence>
<dbReference type="FunFam" id="2.60.40.10:FF:001139">
    <property type="entry name" value="Hemicentin 1"/>
    <property type="match status" value="1"/>
</dbReference>
<dbReference type="Pfam" id="PF12662">
    <property type="entry name" value="cEGF"/>
    <property type="match status" value="2"/>
</dbReference>
<feature type="domain" description="Ig-like" evidence="24">
    <location>
        <begin position="3817"/>
        <end position="3901"/>
    </location>
</feature>
<keyword evidence="8 22" id="KW-0245">EGF-like domain</keyword>
<reference evidence="26 27" key="1">
    <citation type="submission" date="2019-09" db="EMBL/GenBank/DDBJ databases">
        <title>Bird 10,000 Genomes (B10K) Project - Family phase.</title>
        <authorList>
            <person name="Zhang G."/>
        </authorList>
    </citation>
    <scope>NUCLEOTIDE SEQUENCE [LARGE SCALE GENOMIC DNA]</scope>
    <source>
        <strain evidence="26">B10K-DU-003-16</strain>
        <tissue evidence="26">Mixed tissue sample</tissue>
    </source>
</reference>
<dbReference type="GO" id="GO:0032154">
    <property type="term" value="C:cleavage furrow"/>
    <property type="evidence" value="ECO:0007669"/>
    <property type="project" value="UniProtKB-SubCell"/>
</dbReference>
<dbReference type="PROSITE" id="PS50092">
    <property type="entry name" value="TSP1"/>
    <property type="match status" value="6"/>
</dbReference>
<dbReference type="SMART" id="SM00209">
    <property type="entry name" value="TSP1"/>
    <property type="match status" value="6"/>
</dbReference>
<dbReference type="SUPFAM" id="SSF53300">
    <property type="entry name" value="vWA-like"/>
    <property type="match status" value="1"/>
</dbReference>
<keyword evidence="13" id="KW-0106">Calcium</keyword>
<feature type="non-terminal residue" evidence="26">
    <location>
        <position position="1"/>
    </location>
</feature>
<dbReference type="SMART" id="SM00406">
    <property type="entry name" value="IGv"/>
    <property type="match status" value="20"/>
</dbReference>
<evidence type="ECO:0000256" key="21">
    <source>
        <dbReference type="ARBA" id="ARBA00080303"/>
    </source>
</evidence>
<dbReference type="Gene3D" id="2.10.25.10">
    <property type="entry name" value="Laminin"/>
    <property type="match status" value="8"/>
</dbReference>
<dbReference type="InterPro" id="IPR001881">
    <property type="entry name" value="EGF-like_Ca-bd_dom"/>
</dbReference>
<dbReference type="GO" id="GO:0005509">
    <property type="term" value="F:calcium ion binding"/>
    <property type="evidence" value="ECO:0007669"/>
    <property type="project" value="InterPro"/>
</dbReference>
<dbReference type="InterPro" id="IPR007110">
    <property type="entry name" value="Ig-like_dom"/>
</dbReference>
<keyword evidence="6" id="KW-0964">Secreted</keyword>
<dbReference type="FunFam" id="2.20.100.10:FF:000007">
    <property type="entry name" value="Thrombospondin 1"/>
    <property type="match status" value="4"/>
</dbReference>
<keyword evidence="11" id="KW-0732">Signal</keyword>
<feature type="domain" description="Ig-like" evidence="24">
    <location>
        <begin position="3160"/>
        <end position="3257"/>
    </location>
</feature>
<feature type="domain" description="Ig-like" evidence="24">
    <location>
        <begin position="2971"/>
        <end position="3061"/>
    </location>
</feature>
<dbReference type="FunFam" id="2.60.40.10:FF:000848">
    <property type="entry name" value="Hemicentin 1"/>
    <property type="match status" value="1"/>
</dbReference>
<dbReference type="Gene3D" id="2.20.100.10">
    <property type="entry name" value="Thrombospondin type-1 (TSP1) repeat"/>
    <property type="match status" value="6"/>
</dbReference>
<evidence type="ECO:0000256" key="6">
    <source>
        <dbReference type="ARBA" id="ARBA00022525"/>
    </source>
</evidence>
<dbReference type="FunFam" id="2.10.25.10:FF:000383">
    <property type="entry name" value="Hemicentin 1"/>
    <property type="match status" value="1"/>
</dbReference>
<feature type="domain" description="Ig-like" evidence="24">
    <location>
        <begin position="3065"/>
        <end position="3155"/>
    </location>
</feature>
<feature type="domain" description="Ig-like" evidence="24">
    <location>
        <begin position="4360"/>
        <end position="4447"/>
    </location>
</feature>
<dbReference type="GO" id="GO:0043025">
    <property type="term" value="C:neuronal cell body"/>
    <property type="evidence" value="ECO:0007669"/>
    <property type="project" value="TreeGrafter"/>
</dbReference>
<dbReference type="Pfam" id="PF07679">
    <property type="entry name" value="I-set"/>
    <property type="match status" value="34"/>
</dbReference>
<feature type="domain" description="Ig-like" evidence="24">
    <location>
        <begin position="2373"/>
        <end position="2461"/>
    </location>
</feature>
<keyword evidence="14" id="KW-0965">Cell junction</keyword>